<accession>A0A075V0X1</accession>
<dbReference type="RefSeq" id="WP_038516457.1">
    <property type="nucleotide sequence ID" value="NZ_CP008953.1"/>
</dbReference>
<evidence type="ECO:0008006" key="7">
    <source>
        <dbReference type="Google" id="ProtNLM"/>
    </source>
</evidence>
<evidence type="ECO:0000256" key="4">
    <source>
        <dbReference type="ARBA" id="ARBA00023186"/>
    </source>
</evidence>
<dbReference type="STRING" id="208439.AJAP_27425"/>
<organism evidence="5 6">
    <name type="scientific">Amycolatopsis japonica</name>
    <dbReference type="NCBI Taxonomy" id="208439"/>
    <lineage>
        <taxon>Bacteria</taxon>
        <taxon>Bacillati</taxon>
        <taxon>Actinomycetota</taxon>
        <taxon>Actinomycetes</taxon>
        <taxon>Pseudonocardiales</taxon>
        <taxon>Pseudonocardiaceae</taxon>
        <taxon>Amycolatopsis</taxon>
        <taxon>Amycolatopsis japonica group</taxon>
    </lineage>
</organism>
<dbReference type="eggNOG" id="ENOG5033PCE">
    <property type="taxonomic scope" value="Bacteria"/>
</dbReference>
<protein>
    <recommendedName>
        <fullName evidence="7">ESX secretion-associated protein EspG</fullName>
    </recommendedName>
</protein>
<dbReference type="InterPro" id="IPR025734">
    <property type="entry name" value="EspG"/>
</dbReference>
<keyword evidence="6" id="KW-1185">Reference proteome</keyword>
<sequence>MIRVSASAFDVLWTDLGHAAPPWPLSVRSVGATEAERAEIRGAVYDNLAERGLYDGDRLDAALEARLDLLARAEVYVECEALADMTAPAPFRAVAAARGRHGVLATQPEQTIALSGIGDGEVFGAIVDVLPELRPGPGYGISLPAARFGDALEDPVFGEGGRSSASDGQLREVLAIQARPVYSAGQFTVRTRDRDGRAHRAGGLTWFDTDVGAYCAARTEGRGGQAWVNVSPVDGPRLAARLASLLDPDR</sequence>
<dbReference type="AlphaFoldDB" id="A0A075V0X1"/>
<gene>
    <name evidence="5" type="ORF">AJAP_27425</name>
</gene>
<evidence type="ECO:0000256" key="2">
    <source>
        <dbReference type="ARBA" id="ARBA00006411"/>
    </source>
</evidence>
<name>A0A075V0X1_9PSEU</name>
<dbReference type="Proteomes" id="UP000028492">
    <property type="component" value="Chromosome"/>
</dbReference>
<comment type="similarity">
    <text evidence="2">Belongs to the EspG family.</text>
</comment>
<proteinExistence type="inferred from homology"/>
<keyword evidence="4" id="KW-0143">Chaperone</keyword>
<evidence type="ECO:0000313" key="6">
    <source>
        <dbReference type="Proteomes" id="UP000028492"/>
    </source>
</evidence>
<comment type="subcellular location">
    <subcellularLocation>
        <location evidence="1">Cytoplasm</location>
    </subcellularLocation>
</comment>
<evidence type="ECO:0000313" key="5">
    <source>
        <dbReference type="EMBL" id="AIG78331.1"/>
    </source>
</evidence>
<keyword evidence="3" id="KW-0963">Cytoplasm</keyword>
<reference evidence="5 6" key="1">
    <citation type="journal article" date="2014" name="J. Biotechnol.">
        <title>Complete genome sequence of the actinobacterium Amycolatopsis japonica MG417-CF17(T) (=DSM 44213T) producing (S,S)-N,N'-ethylenediaminedisuccinic acid.</title>
        <authorList>
            <person name="Stegmann E."/>
            <person name="Albersmeier A."/>
            <person name="Spohn M."/>
            <person name="Gert H."/>
            <person name="Weber T."/>
            <person name="Wohlleben W."/>
            <person name="Kalinowski J."/>
            <person name="Ruckert C."/>
        </authorList>
    </citation>
    <scope>NUCLEOTIDE SEQUENCE [LARGE SCALE GENOMIC DNA]</scope>
    <source>
        <strain evidence="6">MG417-CF17 (DSM 44213)</strain>
    </source>
</reference>
<dbReference type="Pfam" id="PF14011">
    <property type="entry name" value="ESX-1_EspG"/>
    <property type="match status" value="1"/>
</dbReference>
<evidence type="ECO:0000256" key="3">
    <source>
        <dbReference type="ARBA" id="ARBA00022490"/>
    </source>
</evidence>
<dbReference type="KEGG" id="aja:AJAP_27425"/>
<dbReference type="EMBL" id="CP008953">
    <property type="protein sequence ID" value="AIG78331.1"/>
    <property type="molecule type" value="Genomic_DNA"/>
</dbReference>
<evidence type="ECO:0000256" key="1">
    <source>
        <dbReference type="ARBA" id="ARBA00004496"/>
    </source>
</evidence>
<dbReference type="HOGENOM" id="CLU_088487_0_1_11"/>